<feature type="region of interest" description="Disordered" evidence="3">
    <location>
        <begin position="150"/>
        <end position="178"/>
    </location>
</feature>
<dbReference type="InterPro" id="IPR001452">
    <property type="entry name" value="SH3_domain"/>
</dbReference>
<feature type="compositionally biased region" description="Basic and acidic residues" evidence="3">
    <location>
        <begin position="71"/>
        <end position="89"/>
    </location>
</feature>
<feature type="compositionally biased region" description="Polar residues" evidence="3">
    <location>
        <begin position="150"/>
        <end position="166"/>
    </location>
</feature>
<dbReference type="PANTHER" id="PTHR48151">
    <property type="entry name" value="SH3 DOMAIN-CONTAINING PROTEIN"/>
    <property type="match status" value="1"/>
</dbReference>
<feature type="domain" description="SH3" evidence="4">
    <location>
        <begin position="702"/>
        <end position="764"/>
    </location>
</feature>
<name>A0AAW2NMK6_SESRA</name>
<organism evidence="5">
    <name type="scientific">Sesamum radiatum</name>
    <name type="common">Black benniseed</name>
    <dbReference type="NCBI Taxonomy" id="300843"/>
    <lineage>
        <taxon>Eukaryota</taxon>
        <taxon>Viridiplantae</taxon>
        <taxon>Streptophyta</taxon>
        <taxon>Embryophyta</taxon>
        <taxon>Tracheophyta</taxon>
        <taxon>Spermatophyta</taxon>
        <taxon>Magnoliopsida</taxon>
        <taxon>eudicotyledons</taxon>
        <taxon>Gunneridae</taxon>
        <taxon>Pentapetalae</taxon>
        <taxon>asterids</taxon>
        <taxon>lamiids</taxon>
        <taxon>Lamiales</taxon>
        <taxon>Pedaliaceae</taxon>
        <taxon>Sesamum</taxon>
    </lineage>
</organism>
<evidence type="ECO:0000313" key="5">
    <source>
        <dbReference type="EMBL" id="KAL0344959.1"/>
    </source>
</evidence>
<feature type="region of interest" description="Disordered" evidence="3">
    <location>
        <begin position="594"/>
        <end position="621"/>
    </location>
</feature>
<proteinExistence type="predicted"/>
<gene>
    <name evidence="5" type="ORF">Sradi_4327200</name>
</gene>
<sequence>MSTERPDIKSQFNSVLYQLLLDPSERVCFEAVLCVLGKFDNSESTEERAAGWYRLSREILRLPDSTSLKDSSSEEKDAVPSKATKDKSSKTRRPQPLIKLVMRRLESSFRSFSRPVLHAAARIVQEMGKSRAAAFALGLQDIDEGAEVNTFSENNDSYDSDVNPTAPSEGHRRVASVSGMGQKDTVAGMLASLMEVVRTTVACECVYVRAMVIKALIWMQSPYESFDELESIIASELSDPSWPATLLNDILLTLHARFKATPDMAVTLLEIARIFATKVPGKIDADVLQLLWKTCLVGAGPDGKHTALEAVTIVLDLPPPQPGSILGLTSIDKVSASDPKSALALQRLVQAAVWFLGENANYAASEYAWESATPPGTALMMLDADKMVAAASSRNPTLAGALTRLQRYIWSILEEKLGGSSSIRAGQIRIVAAQALTTMAIRSGEPYRLQIYEFLHTLAQGGVQSQFSDMHTSNGEDQGASGTGLGSLISPMLKVLDEMYSAQDELIKEMRNHDNAKKEWTDEELKKLYETHERLLDLVSLFCYVPRAKYLPLGPTRIQDVLFETTKTKTSEPDALDDDLVNFWAANLGDDSAPAMNREYDARSSGSSSPDSTGSVETSISSHFGGMNYPSLFSSKPSSHGPSKFKESSSGNRYSAYEAPGSPIREAPPPYSSPDHQRHDSFENPLAGPISHSLDEGRPSSGNPQFGSALYDFSAGGDDELNLTAGEELEIEYEVDGWYYVKKKRPGRDGKMAGLVPVLYVSPS</sequence>
<reference evidence="5" key="2">
    <citation type="journal article" date="2024" name="Plant">
        <title>Genomic evolution and insights into agronomic trait innovations of Sesamum species.</title>
        <authorList>
            <person name="Miao H."/>
            <person name="Wang L."/>
            <person name="Qu L."/>
            <person name="Liu H."/>
            <person name="Sun Y."/>
            <person name="Le M."/>
            <person name="Wang Q."/>
            <person name="Wei S."/>
            <person name="Zheng Y."/>
            <person name="Lin W."/>
            <person name="Duan Y."/>
            <person name="Cao H."/>
            <person name="Xiong S."/>
            <person name="Wang X."/>
            <person name="Wei L."/>
            <person name="Li C."/>
            <person name="Ma Q."/>
            <person name="Ju M."/>
            <person name="Zhao R."/>
            <person name="Li G."/>
            <person name="Mu C."/>
            <person name="Tian Q."/>
            <person name="Mei H."/>
            <person name="Zhang T."/>
            <person name="Gao T."/>
            <person name="Zhang H."/>
        </authorList>
    </citation>
    <scope>NUCLEOTIDE SEQUENCE</scope>
    <source>
        <strain evidence="5">G02</strain>
    </source>
</reference>
<feature type="compositionally biased region" description="Low complexity" evidence="3">
    <location>
        <begin position="604"/>
        <end position="619"/>
    </location>
</feature>
<dbReference type="PANTHER" id="PTHR48151:SF3">
    <property type="entry name" value="SH3 DOMAIN-CONTAINING PROTEIN"/>
    <property type="match status" value="1"/>
</dbReference>
<keyword evidence="1 2" id="KW-0728">SH3 domain</keyword>
<dbReference type="EMBL" id="JACGWJ010000019">
    <property type="protein sequence ID" value="KAL0344959.1"/>
    <property type="molecule type" value="Genomic_DNA"/>
</dbReference>
<feature type="region of interest" description="Disordered" evidence="3">
    <location>
        <begin position="633"/>
        <end position="705"/>
    </location>
</feature>
<dbReference type="AlphaFoldDB" id="A0AAW2NMK6"/>
<evidence type="ECO:0000259" key="4">
    <source>
        <dbReference type="PROSITE" id="PS50002"/>
    </source>
</evidence>
<feature type="region of interest" description="Disordered" evidence="3">
    <location>
        <begin position="66"/>
        <end position="96"/>
    </location>
</feature>
<dbReference type="PROSITE" id="PS50002">
    <property type="entry name" value="SH3"/>
    <property type="match status" value="1"/>
</dbReference>
<protein>
    <recommendedName>
        <fullName evidence="4">SH3 domain-containing protein</fullName>
    </recommendedName>
</protein>
<evidence type="ECO:0000256" key="3">
    <source>
        <dbReference type="SAM" id="MobiDB-lite"/>
    </source>
</evidence>
<dbReference type="Gene3D" id="2.30.30.40">
    <property type="entry name" value="SH3 Domains"/>
    <property type="match status" value="1"/>
</dbReference>
<accession>A0AAW2NMK6</accession>
<dbReference type="InterPro" id="IPR016024">
    <property type="entry name" value="ARM-type_fold"/>
</dbReference>
<dbReference type="Pfam" id="PF00018">
    <property type="entry name" value="SH3_1"/>
    <property type="match status" value="1"/>
</dbReference>
<comment type="caution">
    <text evidence="5">The sequence shown here is derived from an EMBL/GenBank/DDBJ whole genome shotgun (WGS) entry which is preliminary data.</text>
</comment>
<dbReference type="InterPro" id="IPR036028">
    <property type="entry name" value="SH3-like_dom_sf"/>
</dbReference>
<evidence type="ECO:0000256" key="1">
    <source>
        <dbReference type="ARBA" id="ARBA00022443"/>
    </source>
</evidence>
<dbReference type="SUPFAM" id="SSF50044">
    <property type="entry name" value="SH3-domain"/>
    <property type="match status" value="1"/>
</dbReference>
<dbReference type="SUPFAM" id="SSF48371">
    <property type="entry name" value="ARM repeat"/>
    <property type="match status" value="1"/>
</dbReference>
<dbReference type="SMART" id="SM00326">
    <property type="entry name" value="SH3"/>
    <property type="match status" value="1"/>
</dbReference>
<dbReference type="InterPro" id="IPR053296">
    <property type="entry name" value="TSET_member_tstB"/>
</dbReference>
<evidence type="ECO:0000256" key="2">
    <source>
        <dbReference type="PROSITE-ProRule" id="PRU00192"/>
    </source>
</evidence>
<reference evidence="5" key="1">
    <citation type="submission" date="2020-06" db="EMBL/GenBank/DDBJ databases">
        <authorList>
            <person name="Li T."/>
            <person name="Hu X."/>
            <person name="Zhang T."/>
            <person name="Song X."/>
            <person name="Zhang H."/>
            <person name="Dai N."/>
            <person name="Sheng W."/>
            <person name="Hou X."/>
            <person name="Wei L."/>
        </authorList>
    </citation>
    <scope>NUCLEOTIDE SEQUENCE</scope>
    <source>
        <strain evidence="5">G02</strain>
        <tissue evidence="5">Leaf</tissue>
    </source>
</reference>